<dbReference type="AlphaFoldDB" id="A0A1M7B8R0"/>
<dbReference type="InterPro" id="IPR014748">
    <property type="entry name" value="Enoyl-CoA_hydra_C"/>
</dbReference>
<dbReference type="RefSeq" id="WP_073009001.1">
    <property type="nucleotide sequence ID" value="NZ_FRBW01000001.1"/>
</dbReference>
<comment type="subcellular location">
    <subcellularLocation>
        <location evidence="1">Peroxisome</location>
    </subcellularLocation>
</comment>
<reference evidence="5 6" key="1">
    <citation type="submission" date="2016-11" db="EMBL/GenBank/DDBJ databases">
        <authorList>
            <person name="Jaros S."/>
            <person name="Januszkiewicz K."/>
            <person name="Wedrychowicz H."/>
        </authorList>
    </citation>
    <scope>NUCLEOTIDE SEQUENCE [LARGE SCALE GENOMIC DNA]</scope>
    <source>
        <strain evidence="5 6">DSM 22153</strain>
    </source>
</reference>
<dbReference type="Proteomes" id="UP000186002">
    <property type="component" value="Unassembled WGS sequence"/>
</dbReference>
<dbReference type="Gene3D" id="1.10.12.10">
    <property type="entry name" value="Lyase 2-enoyl-coa Hydratase, Chain A, domain 2"/>
    <property type="match status" value="1"/>
</dbReference>
<dbReference type="InterPro" id="IPR001753">
    <property type="entry name" value="Enoyl-CoA_hydra/iso"/>
</dbReference>
<keyword evidence="3" id="KW-0576">Peroxisome</keyword>
<keyword evidence="4" id="KW-0413">Isomerase</keyword>
<evidence type="ECO:0000313" key="5">
    <source>
        <dbReference type="EMBL" id="SHL51362.1"/>
    </source>
</evidence>
<dbReference type="OrthoDB" id="5730382at2"/>
<evidence type="ECO:0000256" key="2">
    <source>
        <dbReference type="ARBA" id="ARBA00005254"/>
    </source>
</evidence>
<evidence type="ECO:0000313" key="6">
    <source>
        <dbReference type="Proteomes" id="UP000186002"/>
    </source>
</evidence>
<dbReference type="STRING" id="735517.SAMN05444272_0759"/>
<dbReference type="NCBIfam" id="NF004681">
    <property type="entry name" value="PRK06023.1"/>
    <property type="match status" value="1"/>
</dbReference>
<dbReference type="CDD" id="cd06558">
    <property type="entry name" value="crotonase-like"/>
    <property type="match status" value="1"/>
</dbReference>
<keyword evidence="6" id="KW-1185">Reference proteome</keyword>
<gene>
    <name evidence="5" type="ORF">SAMN05444272_0759</name>
</gene>
<organism evidence="5 6">
    <name type="scientific">Roseibium suaedae</name>
    <dbReference type="NCBI Taxonomy" id="735517"/>
    <lineage>
        <taxon>Bacteria</taxon>
        <taxon>Pseudomonadati</taxon>
        <taxon>Pseudomonadota</taxon>
        <taxon>Alphaproteobacteria</taxon>
        <taxon>Hyphomicrobiales</taxon>
        <taxon>Stappiaceae</taxon>
        <taxon>Roseibium</taxon>
    </lineage>
</organism>
<comment type="similarity">
    <text evidence="2">Belongs to the enoyl-CoA hydratase/isomerase family.</text>
</comment>
<dbReference type="SUPFAM" id="SSF52096">
    <property type="entry name" value="ClpP/crotonase"/>
    <property type="match status" value="1"/>
</dbReference>
<dbReference type="PANTHER" id="PTHR43684:SF1">
    <property type="entry name" value="ENOYL-COA DELTA ISOMERASE 2"/>
    <property type="match status" value="1"/>
</dbReference>
<dbReference type="Pfam" id="PF00378">
    <property type="entry name" value="ECH_1"/>
    <property type="match status" value="1"/>
</dbReference>
<name>A0A1M7B8R0_9HYPH</name>
<dbReference type="PANTHER" id="PTHR43684">
    <property type="match status" value="1"/>
</dbReference>
<sequence length="250" mass="26714">MIQHEMNDGVSTLRLDRADKKNALTGDMYNAMSAVLEAGNDDKDLRCHVICGQPGAFTAGNDIADFLKYASQSSLDKTPVLQFLKALGENRKPLVAAVDGLAIGLGTTLLFHCDMVFATPGSLFKTPFVDLGLVPEAGSSLLGPVVMGHARAFELLCLGESFDAARAQEAGIVNHVAENAEELAMDCARKIASKPPEAMALSRALLRGDRTLIDQRIDEEARIFGSRLSAPETIGAFQAFMTKKTTASKA</sequence>
<dbReference type="GO" id="GO:0004165">
    <property type="term" value="F:delta(3)-delta(2)-enoyl-CoA isomerase activity"/>
    <property type="evidence" value="ECO:0007669"/>
    <property type="project" value="UniProtKB-ARBA"/>
</dbReference>
<dbReference type="InterPro" id="IPR029045">
    <property type="entry name" value="ClpP/crotonase-like_dom_sf"/>
</dbReference>
<dbReference type="Gene3D" id="3.90.226.10">
    <property type="entry name" value="2-enoyl-CoA Hydratase, Chain A, domain 1"/>
    <property type="match status" value="1"/>
</dbReference>
<evidence type="ECO:0000256" key="4">
    <source>
        <dbReference type="ARBA" id="ARBA00023235"/>
    </source>
</evidence>
<dbReference type="EMBL" id="FRBW01000001">
    <property type="protein sequence ID" value="SHL51362.1"/>
    <property type="molecule type" value="Genomic_DNA"/>
</dbReference>
<dbReference type="InterPro" id="IPR051053">
    <property type="entry name" value="ECH/Chromodomain_protein"/>
</dbReference>
<accession>A0A1M7B8R0</accession>
<evidence type="ECO:0000256" key="1">
    <source>
        <dbReference type="ARBA" id="ARBA00004275"/>
    </source>
</evidence>
<evidence type="ECO:0000256" key="3">
    <source>
        <dbReference type="ARBA" id="ARBA00023140"/>
    </source>
</evidence>
<proteinExistence type="inferred from homology"/>
<protein>
    <submittedName>
        <fullName evidence="5">Enoyl-CoA hydratase/carnithine racemase</fullName>
    </submittedName>
</protein>